<feature type="compositionally biased region" description="Polar residues" evidence="1">
    <location>
        <begin position="145"/>
        <end position="154"/>
    </location>
</feature>
<organism evidence="2">
    <name type="scientific">mine drainage metagenome</name>
    <dbReference type="NCBI Taxonomy" id="410659"/>
    <lineage>
        <taxon>unclassified sequences</taxon>
        <taxon>metagenomes</taxon>
        <taxon>ecological metagenomes</taxon>
    </lineage>
</organism>
<accession>A0A1J5PEG2</accession>
<proteinExistence type="predicted"/>
<dbReference type="EMBL" id="MLJW01006970">
    <property type="protein sequence ID" value="OIQ65908.1"/>
    <property type="molecule type" value="Genomic_DNA"/>
</dbReference>
<feature type="region of interest" description="Disordered" evidence="1">
    <location>
        <begin position="127"/>
        <end position="154"/>
    </location>
</feature>
<comment type="caution">
    <text evidence="2">The sequence shown here is derived from an EMBL/GenBank/DDBJ whole genome shotgun (WGS) entry which is preliminary data.</text>
</comment>
<sequence>MQDSRFDAFNVQPALEVTRQRTCTSWMRYLRQHPLWRSVWQQIQVKPCLPMGHDLVTQQRRRGIDQAAFDPGGRRHKFTPALKQLACRGSEGDGNRLERLSGIVAGKVRAPTIFDIKAAIGGQQGCNGNAVRAQPRNPPPVAAKTSPTAPAQSQQHCIGVHLYLARWRDKVKRDSGHGTR</sequence>
<reference evidence="2" key="1">
    <citation type="submission" date="2016-10" db="EMBL/GenBank/DDBJ databases">
        <title>Sequence of Gallionella enrichment culture.</title>
        <authorList>
            <person name="Poehlein A."/>
            <person name="Muehling M."/>
            <person name="Daniel R."/>
        </authorList>
    </citation>
    <scope>NUCLEOTIDE SEQUENCE</scope>
</reference>
<evidence type="ECO:0000313" key="2">
    <source>
        <dbReference type="EMBL" id="OIQ65908.1"/>
    </source>
</evidence>
<dbReference type="AlphaFoldDB" id="A0A1J5PEG2"/>
<protein>
    <submittedName>
        <fullName evidence="2">Uncharacterized protein</fullName>
    </submittedName>
</protein>
<name>A0A1J5PEG2_9ZZZZ</name>
<evidence type="ECO:0000256" key="1">
    <source>
        <dbReference type="SAM" id="MobiDB-lite"/>
    </source>
</evidence>
<gene>
    <name evidence="2" type="ORF">GALL_525290</name>
</gene>